<evidence type="ECO:0000256" key="1">
    <source>
        <dbReference type="SAM" id="SignalP"/>
    </source>
</evidence>
<feature type="domain" description="DUF5689" evidence="2">
    <location>
        <begin position="272"/>
        <end position="463"/>
    </location>
</feature>
<reference evidence="3" key="1">
    <citation type="submission" date="2020-01" db="EMBL/GenBank/DDBJ databases">
        <authorList>
            <person name="Meier V. D."/>
            <person name="Meier V D."/>
        </authorList>
    </citation>
    <scope>NUCLEOTIDE SEQUENCE</scope>
    <source>
        <strain evidence="3">HLG_WM_MAG_10</strain>
    </source>
</reference>
<dbReference type="EMBL" id="CACVAQ010000369">
    <property type="protein sequence ID" value="CAA6825780.1"/>
    <property type="molecule type" value="Genomic_DNA"/>
</dbReference>
<accession>A0A6S6U928</accession>
<proteinExistence type="predicted"/>
<organism evidence="3">
    <name type="scientific">uncultured Aureispira sp</name>
    <dbReference type="NCBI Taxonomy" id="1331704"/>
    <lineage>
        <taxon>Bacteria</taxon>
        <taxon>Pseudomonadati</taxon>
        <taxon>Bacteroidota</taxon>
        <taxon>Saprospiria</taxon>
        <taxon>Saprospirales</taxon>
        <taxon>Saprospiraceae</taxon>
        <taxon>Aureispira</taxon>
        <taxon>environmental samples</taxon>
    </lineage>
</organism>
<dbReference type="InterPro" id="IPR043744">
    <property type="entry name" value="DUF5689"/>
</dbReference>
<dbReference type="Pfam" id="PF18942">
    <property type="entry name" value="DUF5689"/>
    <property type="match status" value="4"/>
</dbReference>
<name>A0A6S6U928_9BACT</name>
<feature type="domain" description="DUF5689" evidence="2">
    <location>
        <begin position="40"/>
        <end position="255"/>
    </location>
</feature>
<evidence type="ECO:0000259" key="2">
    <source>
        <dbReference type="Pfam" id="PF18942"/>
    </source>
</evidence>
<feature type="domain" description="DUF5689" evidence="2">
    <location>
        <begin position="684"/>
        <end position="878"/>
    </location>
</feature>
<keyword evidence="1" id="KW-0732">Signal</keyword>
<feature type="signal peptide" evidence="1">
    <location>
        <begin position="1"/>
        <end position="21"/>
    </location>
</feature>
<sequence>MKARYFNFSAFLLLVTLLAFSACKKEFDEPPISELPNLVATATIADVIALASTSPVALGDQVLEATVIADDKSGNFYKQLVIQDSTAGLRIDIDAFSIYNDFPIGRKVWIKCKGLFIWRDGDVVALVGSDNTNNSRLPQSTYRQFIIGGEYNKPVTPKLKTLSTLTSADYNTLIQLDNVEFADCFAGSSYAYASTQESKNAELTECSSGGNVIVRNSGFATFANLLMPTENGSIIAVFNSFSGTSQLFIRDPNDVSSMTDTRCVSLANYASVSMQDLRAQFSGSAATAVGKVRGIVISDPNTGQWQSRNVVIQEPNGSGMTFRFDDDHSFALGDYVEVKVGGATVDEFNGLLQVNNLPLCRATALPNPGGIVINPRVTTVADITANANAWESTLVNVPNSNLNGGTTYGDFGIMLNDATGSMGLFSGFSTFGSAPIPTGTGDVTAVVGDYNGIQLNIRNLSDVNITGGGTGTGGTNFNQISIQDARNLFTGAAVTAPDTTKIVGIVISDLVGGNWVDQNVVIQEQGGAGITVRFDAAHSFNLGDEIEVKISQLSIEEFNGLLQINGVPLANATVLSSGNAITPRVATVADITANANAWESTLVNVQTATLNGGTTYGDFGIMLNDATGSISMFSAFSNFTGTAIPTGTGDVTGVVGDYNGTQINIRNTSDVNISGGGTGGGPTTFITIGAARALFSGSATTAPASTSIAGIVISDKDNENITDRNLVLQQTGGSGIIVRFAAANTTLSVGDSITVDISGGDISEFNGLLQVSNIPNANAVVASSGNLITPRVATVADILANAETWESTLVVINGATITGATTYSGTTTVADASAAIDMYTRPGATFSLDNVPAGSVNVTAIVSQFTGYQLNIRNTTDVQ</sequence>
<gene>
    <name evidence="3" type="ORF">HELGO_WM20372</name>
</gene>
<dbReference type="AlphaFoldDB" id="A0A6S6U928"/>
<protein>
    <submittedName>
        <fullName evidence="3">Extracellular nuclease</fullName>
    </submittedName>
</protein>
<dbReference type="PROSITE" id="PS51257">
    <property type="entry name" value="PROKAR_LIPOPROTEIN"/>
    <property type="match status" value="1"/>
</dbReference>
<feature type="chain" id="PRO_5027820180" evidence="1">
    <location>
        <begin position="22"/>
        <end position="879"/>
    </location>
</feature>
<feature type="domain" description="DUF5689" evidence="2">
    <location>
        <begin position="478"/>
        <end position="671"/>
    </location>
</feature>
<evidence type="ECO:0000313" key="3">
    <source>
        <dbReference type="EMBL" id="CAA6825780.1"/>
    </source>
</evidence>